<proteinExistence type="predicted"/>
<sequence length="187" mass="19288">MATKHSPLLNLASASVAGVVTLIRPTRFPRWARRSLSLANTAGTAGTVLLAIRGEDELPEDHPLHRAVAISDLTAASTGGLMLLTSGLGLKADAKVERILVRRGVRHPRLVMAAGVVIVLFAVKTVQDAASRRTSGAAEAATSTESKPSISTKPANQSLPSVSGGSAPAQQDVTTAAAEESPNEAQQ</sequence>
<evidence type="ECO:0000313" key="3">
    <source>
        <dbReference type="Proteomes" id="UP000271678"/>
    </source>
</evidence>
<accession>A0A3M9MIB0</accession>
<dbReference type="AlphaFoldDB" id="A0A3M9MIB0"/>
<feature type="compositionally biased region" description="Polar residues" evidence="1">
    <location>
        <begin position="147"/>
        <end position="174"/>
    </location>
</feature>
<feature type="region of interest" description="Disordered" evidence="1">
    <location>
        <begin position="131"/>
        <end position="187"/>
    </location>
</feature>
<dbReference type="Proteomes" id="UP000271678">
    <property type="component" value="Unassembled WGS sequence"/>
</dbReference>
<feature type="compositionally biased region" description="Low complexity" evidence="1">
    <location>
        <begin position="132"/>
        <end position="146"/>
    </location>
</feature>
<protein>
    <submittedName>
        <fullName evidence="2">Uncharacterized protein</fullName>
    </submittedName>
</protein>
<comment type="caution">
    <text evidence="2">The sequence shown here is derived from an EMBL/GenBank/DDBJ whole genome shotgun (WGS) entry which is preliminary data.</text>
</comment>
<dbReference type="EMBL" id="RJJQ01000001">
    <property type="protein sequence ID" value="RNI25234.1"/>
    <property type="molecule type" value="Genomic_DNA"/>
</dbReference>
<name>A0A3M9MIB0_9MICO</name>
<evidence type="ECO:0000256" key="1">
    <source>
        <dbReference type="SAM" id="MobiDB-lite"/>
    </source>
</evidence>
<keyword evidence="3" id="KW-1185">Reference proteome</keyword>
<organism evidence="2 3">
    <name type="scientific">Flexivirga caeni</name>
    <dbReference type="NCBI Taxonomy" id="2294115"/>
    <lineage>
        <taxon>Bacteria</taxon>
        <taxon>Bacillati</taxon>
        <taxon>Actinomycetota</taxon>
        <taxon>Actinomycetes</taxon>
        <taxon>Micrococcales</taxon>
        <taxon>Dermacoccaceae</taxon>
        <taxon>Flexivirga</taxon>
    </lineage>
</organism>
<gene>
    <name evidence="2" type="ORF">EFY87_00920</name>
</gene>
<evidence type="ECO:0000313" key="2">
    <source>
        <dbReference type="EMBL" id="RNI25234.1"/>
    </source>
</evidence>
<dbReference type="RefSeq" id="WP_123269425.1">
    <property type="nucleotide sequence ID" value="NZ_RJJQ01000001.1"/>
</dbReference>
<dbReference type="OrthoDB" id="5149112at2"/>
<reference evidence="2 3" key="1">
    <citation type="submission" date="2018-11" db="EMBL/GenBank/DDBJ databases">
        <title>Draft genome of Simplicispira Flexivirga sp. BO-16.</title>
        <authorList>
            <person name="Im W.T."/>
        </authorList>
    </citation>
    <scope>NUCLEOTIDE SEQUENCE [LARGE SCALE GENOMIC DNA]</scope>
    <source>
        <strain evidence="2 3">BO-16</strain>
    </source>
</reference>